<gene>
    <name evidence="2" type="ORF">SAMN02745164_00470</name>
</gene>
<protein>
    <submittedName>
        <fullName evidence="2">Transglutaminase-like enzyme, putative cysteine protease</fullName>
    </submittedName>
</protein>
<dbReference type="PANTHER" id="PTHR38339:SF1">
    <property type="entry name" value="TRANSGLUTAMINASE-LIKE DOMAIN-CONTAINING PROTEIN"/>
    <property type="match status" value="1"/>
</dbReference>
<feature type="domain" description="Transglutaminase-like" evidence="1">
    <location>
        <begin position="309"/>
        <end position="370"/>
    </location>
</feature>
<dbReference type="Pfam" id="PF01841">
    <property type="entry name" value="Transglut_core"/>
    <property type="match status" value="1"/>
</dbReference>
<dbReference type="PANTHER" id="PTHR38339">
    <property type="entry name" value="TRANSGLUTAMINASE DOMAIN PROTEIN"/>
    <property type="match status" value="1"/>
</dbReference>
<reference evidence="2" key="1">
    <citation type="submission" date="2016-11" db="EMBL/GenBank/DDBJ databases">
        <authorList>
            <person name="Varghese N."/>
            <person name="Submissions S."/>
        </authorList>
    </citation>
    <scope>NUCLEOTIDE SEQUENCE [LARGE SCALE GENOMIC DNA]</scope>
    <source>
        <strain evidence="2">DSM 16785</strain>
    </source>
</reference>
<name>A0A1M4TQ17_MARH1</name>
<accession>A0A1M4TQ17</accession>
<evidence type="ECO:0000259" key="1">
    <source>
        <dbReference type="SMART" id="SM00460"/>
    </source>
</evidence>
<comment type="caution">
    <text evidence="2">The sequence shown here is derived from an EMBL/GenBank/DDBJ whole genome shotgun (WGS) entry which is preliminary data.</text>
</comment>
<dbReference type="GO" id="GO:0006508">
    <property type="term" value="P:proteolysis"/>
    <property type="evidence" value="ECO:0007669"/>
    <property type="project" value="UniProtKB-KW"/>
</dbReference>
<dbReference type="InterPro" id="IPR038765">
    <property type="entry name" value="Papain-like_cys_pep_sf"/>
</dbReference>
<evidence type="ECO:0000313" key="2">
    <source>
        <dbReference type="EMBL" id="SHE46528.1"/>
    </source>
</evidence>
<evidence type="ECO:0000313" key="3">
    <source>
        <dbReference type="Proteomes" id="UP000184334"/>
    </source>
</evidence>
<dbReference type="InterPro" id="IPR002931">
    <property type="entry name" value="Transglutaminase-like"/>
</dbReference>
<sequence>MKFLSVGLPEDVQRELFLGNIGKALQLIEKKLTSPLPKLLKERLLYEKERLNRLILDYPYSIKDAKKIAKKTIKGFSELEFEQLLNNGDLDYIIIDGNMYFEKRFAFNIGFKYDEYKKRIKTDEKVLKGRELLHNRLDKIINGDKNKSYKVKARITVTPDYENIMGEKIKVWLPIPHESFQISNVKILDTSHEKFTILNSQQRTIYFEDETTNKSSFYVEFEYKISEWIDNIDINKVTEINFSNYKEFLVEKPPHILFTHYLKNLTEEIVGNEKNPYLKAKLIYDWITLNIKYSYVKPYGIYENIPQFVATNLKGDCGFQALLFITMCRIARIPSRWQSGWYINKYFASPHDWALFYIEPYGWLPADLSFGGARRNIPKYRKFYFGNLDGFRMVANNDFMVRLKNKKYYRSDPYDNQVGELETELGNIYSDKYTYKIKVISFEEVDDNE</sequence>
<dbReference type="GO" id="GO:0008233">
    <property type="term" value="F:peptidase activity"/>
    <property type="evidence" value="ECO:0007669"/>
    <property type="project" value="UniProtKB-KW"/>
</dbReference>
<dbReference type="SUPFAM" id="SSF54001">
    <property type="entry name" value="Cysteine proteinases"/>
    <property type="match status" value="1"/>
</dbReference>
<dbReference type="OrthoDB" id="9804872at2"/>
<dbReference type="Proteomes" id="UP000184334">
    <property type="component" value="Unassembled WGS sequence"/>
</dbReference>
<dbReference type="EMBL" id="FQUI01000005">
    <property type="protein sequence ID" value="SHE46528.1"/>
    <property type="molecule type" value="Genomic_DNA"/>
</dbReference>
<keyword evidence="3" id="KW-1185">Reference proteome</keyword>
<dbReference type="SMART" id="SM00460">
    <property type="entry name" value="TGc"/>
    <property type="match status" value="1"/>
</dbReference>
<dbReference type="RefSeq" id="WP_072863060.1">
    <property type="nucleotide sequence ID" value="NZ_FQUI01000005.1"/>
</dbReference>
<dbReference type="AlphaFoldDB" id="A0A1M4TQ17"/>
<dbReference type="STRING" id="1122195.SAMN02745164_00470"/>
<organism evidence="2 3">
    <name type="scientific">Marinitoga hydrogenitolerans (strain DSM 16785 / JCM 12826 / AT1271)</name>
    <dbReference type="NCBI Taxonomy" id="1122195"/>
    <lineage>
        <taxon>Bacteria</taxon>
        <taxon>Thermotogati</taxon>
        <taxon>Thermotogota</taxon>
        <taxon>Thermotogae</taxon>
        <taxon>Petrotogales</taxon>
        <taxon>Petrotogaceae</taxon>
        <taxon>Marinitoga</taxon>
    </lineage>
</organism>
<dbReference type="Gene3D" id="3.10.620.30">
    <property type="match status" value="1"/>
</dbReference>
<proteinExistence type="predicted"/>